<dbReference type="Gene3D" id="1.20.1740.10">
    <property type="entry name" value="Amino acid/polyamine transporter I"/>
    <property type="match status" value="1"/>
</dbReference>
<dbReference type="AlphaFoldDB" id="A0A6H0XPQ2"/>
<evidence type="ECO:0008006" key="9">
    <source>
        <dbReference type="Google" id="ProtNLM"/>
    </source>
</evidence>
<evidence type="ECO:0000256" key="2">
    <source>
        <dbReference type="ARBA" id="ARBA00022448"/>
    </source>
</evidence>
<dbReference type="GO" id="GO:0022857">
    <property type="term" value="F:transmembrane transporter activity"/>
    <property type="evidence" value="ECO:0007669"/>
    <property type="project" value="InterPro"/>
</dbReference>
<evidence type="ECO:0000256" key="5">
    <source>
        <dbReference type="ARBA" id="ARBA00023136"/>
    </source>
</evidence>
<dbReference type="PANTHER" id="PTHR45649:SF41">
    <property type="entry name" value="TRANSPORTER, PUTATIVE (EUROFUNG)-RELATED"/>
    <property type="match status" value="1"/>
</dbReference>
<proteinExistence type="predicted"/>
<feature type="transmembrane region" description="Helical" evidence="6">
    <location>
        <begin position="382"/>
        <end position="402"/>
    </location>
</feature>
<dbReference type="InterPro" id="IPR002293">
    <property type="entry name" value="AA/rel_permease1"/>
</dbReference>
<evidence type="ECO:0000256" key="6">
    <source>
        <dbReference type="SAM" id="Phobius"/>
    </source>
</evidence>
<name>A0A6H0XPQ2_9PEZI</name>
<feature type="transmembrane region" description="Helical" evidence="6">
    <location>
        <begin position="124"/>
        <end position="148"/>
    </location>
</feature>
<evidence type="ECO:0000313" key="8">
    <source>
        <dbReference type="Proteomes" id="UP000503462"/>
    </source>
</evidence>
<comment type="subcellular location">
    <subcellularLocation>
        <location evidence="1">Membrane</location>
        <topology evidence="1">Multi-pass membrane protein</topology>
    </subcellularLocation>
</comment>
<feature type="transmembrane region" description="Helical" evidence="6">
    <location>
        <begin position="283"/>
        <end position="308"/>
    </location>
</feature>
<reference evidence="7 8" key="1">
    <citation type="journal article" date="2016" name="Sci. Rep.">
        <title>Peltaster fructicola genome reveals evolution from an invasive phytopathogen to an ectophytic parasite.</title>
        <authorList>
            <person name="Xu C."/>
            <person name="Chen H."/>
            <person name="Gleason M.L."/>
            <person name="Xu J.R."/>
            <person name="Liu H."/>
            <person name="Zhang R."/>
            <person name="Sun G."/>
        </authorList>
    </citation>
    <scope>NUCLEOTIDE SEQUENCE [LARGE SCALE GENOMIC DNA]</scope>
    <source>
        <strain evidence="7 8">LNHT1506</strain>
    </source>
</reference>
<evidence type="ECO:0000313" key="7">
    <source>
        <dbReference type="EMBL" id="QIW96459.1"/>
    </source>
</evidence>
<feature type="transmembrane region" description="Helical" evidence="6">
    <location>
        <begin position="201"/>
        <end position="219"/>
    </location>
</feature>
<evidence type="ECO:0000256" key="4">
    <source>
        <dbReference type="ARBA" id="ARBA00022989"/>
    </source>
</evidence>
<feature type="transmembrane region" description="Helical" evidence="6">
    <location>
        <begin position="239"/>
        <end position="262"/>
    </location>
</feature>
<organism evidence="7 8">
    <name type="scientific">Peltaster fructicola</name>
    <dbReference type="NCBI Taxonomy" id="286661"/>
    <lineage>
        <taxon>Eukaryota</taxon>
        <taxon>Fungi</taxon>
        <taxon>Dikarya</taxon>
        <taxon>Ascomycota</taxon>
        <taxon>Pezizomycotina</taxon>
        <taxon>Dothideomycetes</taxon>
        <taxon>Dothideomycetes incertae sedis</taxon>
        <taxon>Peltaster</taxon>
    </lineage>
</organism>
<feature type="transmembrane region" description="Helical" evidence="6">
    <location>
        <begin position="408"/>
        <end position="430"/>
    </location>
</feature>
<keyword evidence="3 6" id="KW-0812">Transmembrane</keyword>
<sequence length="525" mass="57647">MGHEKDLVETIVNDLNTKPGDGNDQDRVDMLRLGRKQELLRTFRFFSVLAFVVILQSTWEGVLLTSQLSFGEGGLAGSIYLFISVWLGMVAVIASIAEMASMAPTAGGQYHYVSELAPRNMQAFLSYLVAWFSCLGWVAGNPAVAQQVCGLVTQMVLISYPDADIGELWQATLIAMAFMFLAFFFNFFLARRLALAESMILVVHVLAFVVFIIIFWTMSPHTDATTVFTSTYNGSGWSTQGFSVLVGIVAPLWCLAGSDCGAHMSEELEDASLQLPRAMMWSVTLNGIFGIVMLITFCFCITDLDGLLGDDSTMPVVQILYAATQSNAGTLVLCSVLVLLSFFGLLTNVATTSRQIWAFARDQGLPFSNWIHQVSTYWNVPFNALLASLAISFVLLCINFGSDVALNAILSVSNAALLFTYIIAIGCVRLKRLRGEPLLPRRWSLGSWGGMINDFALAFLAVAFVFSFFPEAPSIGDDTWVADFNWAIVIFAAWMVISVGLWFVGGARHRYVPPVMLVKPIDVTQ</sequence>
<keyword evidence="5 6" id="KW-0472">Membrane</keyword>
<feature type="transmembrane region" description="Helical" evidence="6">
    <location>
        <begin position="79"/>
        <end position="103"/>
    </location>
</feature>
<dbReference type="Pfam" id="PF13520">
    <property type="entry name" value="AA_permease_2"/>
    <property type="match status" value="1"/>
</dbReference>
<feature type="transmembrane region" description="Helical" evidence="6">
    <location>
        <begin position="451"/>
        <end position="469"/>
    </location>
</feature>
<evidence type="ECO:0000256" key="3">
    <source>
        <dbReference type="ARBA" id="ARBA00022692"/>
    </source>
</evidence>
<keyword evidence="8" id="KW-1185">Reference proteome</keyword>
<feature type="transmembrane region" description="Helical" evidence="6">
    <location>
        <begin position="168"/>
        <end position="189"/>
    </location>
</feature>
<protein>
    <recommendedName>
        <fullName evidence="9">Amino acid permease/ SLC12A domain-containing protein</fullName>
    </recommendedName>
</protein>
<gene>
    <name evidence="7" type="ORF">AMS68_001977</name>
</gene>
<dbReference type="PIRSF" id="PIRSF006060">
    <property type="entry name" value="AA_transporter"/>
    <property type="match status" value="1"/>
</dbReference>
<feature type="transmembrane region" description="Helical" evidence="6">
    <location>
        <begin position="328"/>
        <end position="351"/>
    </location>
</feature>
<accession>A0A6H0XPQ2</accession>
<dbReference type="PANTHER" id="PTHR45649">
    <property type="entry name" value="AMINO-ACID PERMEASE BAT1"/>
    <property type="match status" value="1"/>
</dbReference>
<keyword evidence="4 6" id="KW-1133">Transmembrane helix</keyword>
<evidence type="ECO:0000256" key="1">
    <source>
        <dbReference type="ARBA" id="ARBA00004141"/>
    </source>
</evidence>
<dbReference type="OrthoDB" id="3257095at2759"/>
<feature type="transmembrane region" description="Helical" evidence="6">
    <location>
        <begin position="484"/>
        <end position="504"/>
    </location>
</feature>
<feature type="transmembrane region" description="Helical" evidence="6">
    <location>
        <begin position="39"/>
        <end position="59"/>
    </location>
</feature>
<dbReference type="Proteomes" id="UP000503462">
    <property type="component" value="Chromosome 1"/>
</dbReference>
<dbReference type="GO" id="GO:0016020">
    <property type="term" value="C:membrane"/>
    <property type="evidence" value="ECO:0007669"/>
    <property type="project" value="UniProtKB-SubCell"/>
</dbReference>
<keyword evidence="2" id="KW-0813">Transport</keyword>
<dbReference type="EMBL" id="CP051139">
    <property type="protein sequence ID" value="QIW96459.1"/>
    <property type="molecule type" value="Genomic_DNA"/>
</dbReference>